<comment type="caution">
    <text evidence="2">The sequence shown here is derived from an EMBL/GenBank/DDBJ whole genome shotgun (WGS) entry which is preliminary data.</text>
</comment>
<evidence type="ECO:0000256" key="1">
    <source>
        <dbReference type="SAM" id="MobiDB-lite"/>
    </source>
</evidence>
<proteinExistence type="predicted"/>
<evidence type="ECO:0000313" key="3">
    <source>
        <dbReference type="Proteomes" id="UP001066276"/>
    </source>
</evidence>
<name>A0AAV7TUS9_PLEWA</name>
<protein>
    <submittedName>
        <fullName evidence="2">Uncharacterized protein</fullName>
    </submittedName>
</protein>
<keyword evidence="3" id="KW-1185">Reference proteome</keyword>
<accession>A0AAV7TUS9</accession>
<reference evidence="2" key="1">
    <citation type="journal article" date="2022" name="bioRxiv">
        <title>Sequencing and chromosome-scale assembly of the giantPleurodeles waltlgenome.</title>
        <authorList>
            <person name="Brown T."/>
            <person name="Elewa A."/>
            <person name="Iarovenko S."/>
            <person name="Subramanian E."/>
            <person name="Araus A.J."/>
            <person name="Petzold A."/>
            <person name="Susuki M."/>
            <person name="Suzuki K.-i.T."/>
            <person name="Hayashi T."/>
            <person name="Toyoda A."/>
            <person name="Oliveira C."/>
            <person name="Osipova E."/>
            <person name="Leigh N.D."/>
            <person name="Simon A."/>
            <person name="Yun M.H."/>
        </authorList>
    </citation>
    <scope>NUCLEOTIDE SEQUENCE</scope>
    <source>
        <strain evidence="2">20211129_DDA</strain>
        <tissue evidence="2">Liver</tissue>
    </source>
</reference>
<sequence length="166" mass="18109">MHPGTGFGVSSLISQVSLNPVAWEARDPRLGIPFPLRATKQKQQVMDGMLNIVKHSPFQETQRLQEEHYLGIREKLKSINTTLVTIVGVLQDLVNIGTDRVAQQGAPDTSLDDEQPTTSAGVSEQGALPQDHDTSTPPPADGEPPRKRSLRSRNKTENIAKTPASK</sequence>
<evidence type="ECO:0000313" key="2">
    <source>
        <dbReference type="EMBL" id="KAJ1179589.1"/>
    </source>
</evidence>
<organism evidence="2 3">
    <name type="scientific">Pleurodeles waltl</name>
    <name type="common">Iberian ribbed newt</name>
    <dbReference type="NCBI Taxonomy" id="8319"/>
    <lineage>
        <taxon>Eukaryota</taxon>
        <taxon>Metazoa</taxon>
        <taxon>Chordata</taxon>
        <taxon>Craniata</taxon>
        <taxon>Vertebrata</taxon>
        <taxon>Euteleostomi</taxon>
        <taxon>Amphibia</taxon>
        <taxon>Batrachia</taxon>
        <taxon>Caudata</taxon>
        <taxon>Salamandroidea</taxon>
        <taxon>Salamandridae</taxon>
        <taxon>Pleurodelinae</taxon>
        <taxon>Pleurodeles</taxon>
    </lineage>
</organism>
<dbReference type="EMBL" id="JANPWB010000006">
    <property type="protein sequence ID" value="KAJ1179589.1"/>
    <property type="molecule type" value="Genomic_DNA"/>
</dbReference>
<gene>
    <name evidence="2" type="ORF">NDU88_004823</name>
</gene>
<dbReference type="Proteomes" id="UP001066276">
    <property type="component" value="Chromosome 3_2"/>
</dbReference>
<dbReference type="AlphaFoldDB" id="A0AAV7TUS9"/>
<feature type="region of interest" description="Disordered" evidence="1">
    <location>
        <begin position="102"/>
        <end position="166"/>
    </location>
</feature>